<accession>A0A842HI54</accession>
<keyword evidence="3" id="KW-1185">Reference proteome</keyword>
<proteinExistence type="predicted"/>
<dbReference type="SUPFAM" id="SSF55681">
    <property type="entry name" value="Class II aaRS and biotin synthetases"/>
    <property type="match status" value="1"/>
</dbReference>
<feature type="domain" description="BPL/LPL catalytic" evidence="1">
    <location>
        <begin position="27"/>
        <end position="223"/>
    </location>
</feature>
<reference evidence="2 3" key="1">
    <citation type="submission" date="2020-07" db="EMBL/GenBank/DDBJ databases">
        <authorList>
            <person name="Feng X."/>
        </authorList>
    </citation>
    <scope>NUCLEOTIDE SEQUENCE [LARGE SCALE GENOMIC DNA]</scope>
    <source>
        <strain evidence="2 3">JCM31066</strain>
    </source>
</reference>
<sequence length="230" mass="25275">MHILPTRTASAAANMATDLMLLDAYPIMDTPRFRHYGWSGPAWSFGLSQAFNQTHEHILARGAQLVRRPTGGGLVGHLDDWTYALVVPPGGRGYRDGPAALYRLVHEQIAAAFAAQGLACGLHTVKSADGLHAVCFEQPEQHDLTLPGGEKIAGAAQKRTRNGLLVQGSITRRLPVSINWIQFADDFTGALSQLFNTTPTPTPWPDWDEQRLARETARFASDAWTRKRSH</sequence>
<evidence type="ECO:0000313" key="2">
    <source>
        <dbReference type="EMBL" id="MBC2596092.1"/>
    </source>
</evidence>
<dbReference type="InterPro" id="IPR045864">
    <property type="entry name" value="aa-tRNA-synth_II/BPL/LPL"/>
</dbReference>
<dbReference type="AlphaFoldDB" id="A0A842HI54"/>
<dbReference type="InterPro" id="IPR004143">
    <property type="entry name" value="BPL_LPL_catalytic"/>
</dbReference>
<dbReference type="PANTHER" id="PTHR43679">
    <property type="entry name" value="OCTANOYLTRANSFERASE LIPM-RELATED"/>
    <property type="match status" value="1"/>
</dbReference>
<evidence type="ECO:0000313" key="3">
    <source>
        <dbReference type="Proteomes" id="UP000546464"/>
    </source>
</evidence>
<evidence type="ECO:0000259" key="1">
    <source>
        <dbReference type="PROSITE" id="PS51733"/>
    </source>
</evidence>
<dbReference type="RefSeq" id="WP_185677008.1">
    <property type="nucleotide sequence ID" value="NZ_JACHVB010000060.1"/>
</dbReference>
<gene>
    <name evidence="2" type="ORF">H5P28_17630</name>
</gene>
<dbReference type="PROSITE" id="PS51733">
    <property type="entry name" value="BPL_LPL_CATALYTIC"/>
    <property type="match status" value="1"/>
</dbReference>
<comment type="caution">
    <text evidence="2">The sequence shown here is derived from an EMBL/GenBank/DDBJ whole genome shotgun (WGS) entry which is preliminary data.</text>
</comment>
<dbReference type="EMBL" id="JACHVB010000060">
    <property type="protein sequence ID" value="MBC2596092.1"/>
    <property type="molecule type" value="Genomic_DNA"/>
</dbReference>
<protein>
    <recommendedName>
        <fullName evidence="1">BPL/LPL catalytic domain-containing protein</fullName>
    </recommendedName>
</protein>
<organism evidence="2 3">
    <name type="scientific">Ruficoccus amylovorans</name>
    <dbReference type="NCBI Taxonomy" id="1804625"/>
    <lineage>
        <taxon>Bacteria</taxon>
        <taxon>Pseudomonadati</taxon>
        <taxon>Verrucomicrobiota</taxon>
        <taxon>Opitutia</taxon>
        <taxon>Puniceicoccales</taxon>
        <taxon>Cerasicoccaceae</taxon>
        <taxon>Ruficoccus</taxon>
    </lineage>
</organism>
<dbReference type="InterPro" id="IPR050664">
    <property type="entry name" value="Octanoyltrans_LipM/LipL"/>
</dbReference>
<dbReference type="Pfam" id="PF21948">
    <property type="entry name" value="LplA-B_cat"/>
    <property type="match status" value="1"/>
</dbReference>
<dbReference type="Gene3D" id="3.30.930.10">
    <property type="entry name" value="Bira Bifunctional Protein, Domain 2"/>
    <property type="match status" value="1"/>
</dbReference>
<name>A0A842HI54_9BACT</name>
<dbReference type="PANTHER" id="PTHR43679:SF2">
    <property type="entry name" value="OCTANOYL-[GCVH]:PROTEIN N-OCTANOYLTRANSFERASE"/>
    <property type="match status" value="1"/>
</dbReference>
<dbReference type="Proteomes" id="UP000546464">
    <property type="component" value="Unassembled WGS sequence"/>
</dbReference>